<comment type="caution">
    <text evidence="3">The sequence shown here is derived from an EMBL/GenBank/DDBJ whole genome shotgun (WGS) entry which is preliminary data.</text>
</comment>
<accession>A0ABP1NXT7</accession>
<feature type="compositionally biased region" description="Acidic residues" evidence="1">
    <location>
        <begin position="103"/>
        <end position="116"/>
    </location>
</feature>
<organism evidence="3 4">
    <name type="scientific">Xylocopa violacea</name>
    <name type="common">Violet carpenter bee</name>
    <name type="synonym">Apis violacea</name>
    <dbReference type="NCBI Taxonomy" id="135666"/>
    <lineage>
        <taxon>Eukaryota</taxon>
        <taxon>Metazoa</taxon>
        <taxon>Ecdysozoa</taxon>
        <taxon>Arthropoda</taxon>
        <taxon>Hexapoda</taxon>
        <taxon>Insecta</taxon>
        <taxon>Pterygota</taxon>
        <taxon>Neoptera</taxon>
        <taxon>Endopterygota</taxon>
        <taxon>Hymenoptera</taxon>
        <taxon>Apocrita</taxon>
        <taxon>Aculeata</taxon>
        <taxon>Apoidea</taxon>
        <taxon>Anthophila</taxon>
        <taxon>Apidae</taxon>
        <taxon>Xylocopa</taxon>
        <taxon>Xylocopa</taxon>
    </lineage>
</organism>
<name>A0ABP1NXT7_XYLVO</name>
<feature type="transmembrane region" description="Helical" evidence="2">
    <location>
        <begin position="50"/>
        <end position="68"/>
    </location>
</feature>
<sequence length="139" mass="15333">MGLTTVEALCECNGSTTPSHQTVECYISAKDLLPSCKPILRKSACGFRRMVISTLVLFLFLAVIYLVSVNGHRIKKLHEVLRNRRQVAPREIAPLETSTPEETIAEDEVTATEDEVTVAEVEETVAEDEKTDAGDAQQD</sequence>
<keyword evidence="2" id="KW-0472">Membrane</keyword>
<reference evidence="3 4" key="1">
    <citation type="submission" date="2024-08" db="EMBL/GenBank/DDBJ databases">
        <authorList>
            <person name="Will J Nash"/>
            <person name="Angela Man"/>
            <person name="Seanna McTaggart"/>
            <person name="Kendall Baker"/>
            <person name="Tom Barker"/>
            <person name="Leah Catchpole"/>
            <person name="Alex Durrant"/>
            <person name="Karim Gharbi"/>
            <person name="Naomi Irish"/>
            <person name="Gemy Kaithakottil"/>
            <person name="Debby Ku"/>
            <person name="Aaliyah Providence"/>
            <person name="Felix Shaw"/>
            <person name="David Swarbreck"/>
            <person name="Chris Watkins"/>
            <person name="Ann M. McCartney"/>
            <person name="Giulio Formenti"/>
            <person name="Alice Mouton"/>
            <person name="Noel Vella"/>
            <person name="Bjorn M von Reumont"/>
            <person name="Adriana Vella"/>
            <person name="Wilfried Haerty"/>
        </authorList>
    </citation>
    <scope>NUCLEOTIDE SEQUENCE [LARGE SCALE GENOMIC DNA]</scope>
</reference>
<evidence type="ECO:0000256" key="2">
    <source>
        <dbReference type="SAM" id="Phobius"/>
    </source>
</evidence>
<keyword evidence="2" id="KW-1133">Transmembrane helix</keyword>
<protein>
    <submittedName>
        <fullName evidence="3">Uncharacterized protein</fullName>
    </submittedName>
</protein>
<evidence type="ECO:0000256" key="1">
    <source>
        <dbReference type="SAM" id="MobiDB-lite"/>
    </source>
</evidence>
<keyword evidence="2" id="KW-0812">Transmembrane</keyword>
<dbReference type="Proteomes" id="UP001642520">
    <property type="component" value="Unassembled WGS sequence"/>
</dbReference>
<dbReference type="EMBL" id="CAXAJV020001293">
    <property type="protein sequence ID" value="CAL7945053.1"/>
    <property type="molecule type" value="Genomic_DNA"/>
</dbReference>
<evidence type="ECO:0000313" key="4">
    <source>
        <dbReference type="Proteomes" id="UP001642520"/>
    </source>
</evidence>
<feature type="region of interest" description="Disordered" evidence="1">
    <location>
        <begin position="92"/>
        <end position="116"/>
    </location>
</feature>
<gene>
    <name evidence="3" type="ORF">XYLVIOL_LOCUS6984</name>
</gene>
<proteinExistence type="predicted"/>
<keyword evidence="4" id="KW-1185">Reference proteome</keyword>
<evidence type="ECO:0000313" key="3">
    <source>
        <dbReference type="EMBL" id="CAL7945053.1"/>
    </source>
</evidence>